<comment type="similarity">
    <text evidence="2">Belongs to the binding-protein-dependent transport system permease family. HisMQ subfamily.</text>
</comment>
<feature type="transmembrane region" description="Helical" evidence="10">
    <location>
        <begin position="27"/>
        <end position="48"/>
    </location>
</feature>
<evidence type="ECO:0000313" key="15">
    <source>
        <dbReference type="Proteomes" id="UP000264980"/>
    </source>
</evidence>
<keyword evidence="9 10" id="KW-0472">Membrane</keyword>
<dbReference type="STRING" id="65700.SY86_20565"/>
<evidence type="ECO:0000256" key="7">
    <source>
        <dbReference type="ARBA" id="ARBA00022970"/>
    </source>
</evidence>
<dbReference type="AlphaFoldDB" id="A0A0M2KD22"/>
<evidence type="ECO:0000259" key="11">
    <source>
        <dbReference type="PROSITE" id="PS50928"/>
    </source>
</evidence>
<feature type="transmembrane region" description="Helical" evidence="10">
    <location>
        <begin position="159"/>
        <end position="181"/>
    </location>
</feature>
<dbReference type="NCBIfam" id="TIGR01726">
    <property type="entry name" value="HEQRo_perm_3TM"/>
    <property type="match status" value="1"/>
</dbReference>
<dbReference type="EMBL" id="CP013970">
    <property type="protein sequence ID" value="AXF78503.1"/>
    <property type="molecule type" value="Genomic_DNA"/>
</dbReference>
<evidence type="ECO:0000256" key="10">
    <source>
        <dbReference type="RuleBase" id="RU363032"/>
    </source>
</evidence>
<dbReference type="Pfam" id="PF00528">
    <property type="entry name" value="BPD_transp_1"/>
    <property type="match status" value="1"/>
</dbReference>
<dbReference type="GO" id="GO:0006865">
    <property type="term" value="P:amino acid transport"/>
    <property type="evidence" value="ECO:0007669"/>
    <property type="project" value="UniProtKB-KW"/>
</dbReference>
<keyword evidence="3 10" id="KW-0813">Transport</keyword>
<dbReference type="SUPFAM" id="SSF161098">
    <property type="entry name" value="MetI-like"/>
    <property type="match status" value="1"/>
</dbReference>
<keyword evidence="8 10" id="KW-1133">Transmembrane helix</keyword>
<dbReference type="FunFam" id="1.10.3720.10:FF:000032">
    <property type="entry name" value="General amino acid ABC transporter permease"/>
    <property type="match status" value="1"/>
</dbReference>
<feature type="transmembrane region" description="Helical" evidence="10">
    <location>
        <begin position="127"/>
        <end position="147"/>
    </location>
</feature>
<gene>
    <name evidence="12" type="ORF">AV903_24870</name>
    <name evidence="13" type="ORF">SY86_20565</name>
</gene>
<dbReference type="GO" id="GO:0022857">
    <property type="term" value="F:transmembrane transporter activity"/>
    <property type="evidence" value="ECO:0007669"/>
    <property type="project" value="InterPro"/>
</dbReference>
<dbReference type="CDD" id="cd06261">
    <property type="entry name" value="TM_PBP2"/>
    <property type="match status" value="1"/>
</dbReference>
<proteinExistence type="inferred from homology"/>
<dbReference type="PATRIC" id="fig|65700.7.peg.5112"/>
<evidence type="ECO:0000313" key="13">
    <source>
        <dbReference type="EMBL" id="KKF37260.1"/>
    </source>
</evidence>
<dbReference type="EMBL" id="JXNU01000003">
    <property type="protein sequence ID" value="KKF37260.1"/>
    <property type="molecule type" value="Genomic_DNA"/>
</dbReference>
<dbReference type="Proteomes" id="UP000264980">
    <property type="component" value="Chromosome"/>
</dbReference>
<feature type="transmembrane region" description="Helical" evidence="10">
    <location>
        <begin position="193"/>
        <end position="218"/>
    </location>
</feature>
<dbReference type="Gene3D" id="1.10.3720.10">
    <property type="entry name" value="MetI-like"/>
    <property type="match status" value="1"/>
</dbReference>
<reference evidence="13 14" key="1">
    <citation type="submission" date="2015-01" db="EMBL/GenBank/DDBJ databases">
        <title>Erwinia tracheiphila.</title>
        <authorList>
            <person name="Shapiro L.R."/>
        </authorList>
    </citation>
    <scope>NUCLEOTIDE SEQUENCE [LARGE SCALE GENOMIC DNA]</scope>
    <source>
        <strain evidence="13 14">BuffGH</strain>
    </source>
</reference>
<keyword evidence="6 10" id="KW-0812">Transmembrane</keyword>
<evidence type="ECO:0000313" key="12">
    <source>
        <dbReference type="EMBL" id="AXF78503.1"/>
    </source>
</evidence>
<reference evidence="12 15" key="2">
    <citation type="submission" date="2016-01" db="EMBL/GenBank/DDBJ databases">
        <authorList>
            <person name="Oliw E.H."/>
        </authorList>
    </citation>
    <scope>NUCLEOTIDE SEQUENCE [LARGE SCALE GENOMIC DNA]</scope>
    <source>
        <strain evidence="12 15">MDcuke</strain>
    </source>
</reference>
<dbReference type="PROSITE" id="PS50928">
    <property type="entry name" value="ABC_TM1"/>
    <property type="match status" value="1"/>
</dbReference>
<keyword evidence="14" id="KW-1185">Reference proteome</keyword>
<comment type="subcellular location">
    <subcellularLocation>
        <location evidence="1">Cell inner membrane</location>
        <topology evidence="1">Multi-pass membrane protein</topology>
    </subcellularLocation>
    <subcellularLocation>
        <location evidence="10">Cell membrane</location>
        <topology evidence="10">Multi-pass membrane protein</topology>
    </subcellularLocation>
</comment>
<dbReference type="PANTHER" id="PTHR30614:SF41">
    <property type="entry name" value="INNER MEMBRANE AMINO-ACID ABC TRANSPORTER PERMEASE PROTEIN YHDY"/>
    <property type="match status" value="1"/>
</dbReference>
<keyword evidence="5" id="KW-0997">Cell inner membrane</keyword>
<dbReference type="InterPro" id="IPR043429">
    <property type="entry name" value="ArtM/GltK/GlnP/TcyL/YhdX-like"/>
</dbReference>
<dbReference type="GO" id="GO:0043190">
    <property type="term" value="C:ATP-binding cassette (ABC) transporter complex"/>
    <property type="evidence" value="ECO:0007669"/>
    <property type="project" value="InterPro"/>
</dbReference>
<organism evidence="13 14">
    <name type="scientific">Erwinia tracheiphila</name>
    <dbReference type="NCBI Taxonomy" id="65700"/>
    <lineage>
        <taxon>Bacteria</taxon>
        <taxon>Pseudomonadati</taxon>
        <taxon>Pseudomonadota</taxon>
        <taxon>Gammaproteobacteria</taxon>
        <taxon>Enterobacterales</taxon>
        <taxon>Erwiniaceae</taxon>
        <taxon>Erwinia</taxon>
    </lineage>
</organism>
<dbReference type="InterPro" id="IPR010065">
    <property type="entry name" value="AA_ABC_transptr_permease_3TM"/>
</dbReference>
<protein>
    <submittedName>
        <fullName evidence="13">Amino acid ABC transporter permease</fullName>
    </submittedName>
</protein>
<evidence type="ECO:0000256" key="2">
    <source>
        <dbReference type="ARBA" id="ARBA00010072"/>
    </source>
</evidence>
<feature type="transmembrane region" description="Helical" evidence="10">
    <location>
        <begin position="334"/>
        <end position="351"/>
    </location>
</feature>
<dbReference type="InterPro" id="IPR035906">
    <property type="entry name" value="MetI-like_sf"/>
</dbReference>
<evidence type="ECO:0000256" key="6">
    <source>
        <dbReference type="ARBA" id="ARBA00022692"/>
    </source>
</evidence>
<sequence>MNLATHGTSSAPINSLSRTIGWARKNLFSSWANSLLTLFCLWVIWSVIPPALNWLFFQANWFGSTRADCTKEGACWIFIHARFGQFMYGLYPHELRWRINLALIIGLLSAMPMFLKNLPQRGRYIAIWAIAYPVAVWFLLYGGYLGLERVETRQWGGLTLTLIIASVGIAGALPLGILLALGRRSRMSVVRSLSVIFIEFWRGVPLITVLFMSSVMLPLFMSEGSSIDKLIRALVGVILFQSAYVAEVVRGGLQALPKGQYEAAESLALGYWKTQGLVILPQALKLVIPGLVNTIIALFKDTSLVIIIGLFDLFSSVQQATVDPAWLGMSTEGYVFAALVYWIFCFSMSRYSQYLEKRFHTGRTPH</sequence>
<keyword evidence="7" id="KW-0029">Amino-acid transport</keyword>
<evidence type="ECO:0000256" key="4">
    <source>
        <dbReference type="ARBA" id="ARBA00022475"/>
    </source>
</evidence>
<feature type="transmembrane region" description="Helical" evidence="10">
    <location>
        <begin position="97"/>
        <end position="115"/>
    </location>
</feature>
<evidence type="ECO:0000256" key="1">
    <source>
        <dbReference type="ARBA" id="ARBA00004429"/>
    </source>
</evidence>
<dbReference type="InterPro" id="IPR000515">
    <property type="entry name" value="MetI-like"/>
</dbReference>
<evidence type="ECO:0000256" key="9">
    <source>
        <dbReference type="ARBA" id="ARBA00023136"/>
    </source>
</evidence>
<name>A0A0M2KD22_9GAMM</name>
<dbReference type="PANTHER" id="PTHR30614">
    <property type="entry name" value="MEMBRANE COMPONENT OF AMINO ACID ABC TRANSPORTER"/>
    <property type="match status" value="1"/>
</dbReference>
<evidence type="ECO:0000313" key="14">
    <source>
        <dbReference type="Proteomes" id="UP000033924"/>
    </source>
</evidence>
<evidence type="ECO:0000256" key="5">
    <source>
        <dbReference type="ARBA" id="ARBA00022519"/>
    </source>
</evidence>
<feature type="domain" description="ABC transmembrane type-1" evidence="11">
    <location>
        <begin position="158"/>
        <end position="352"/>
    </location>
</feature>
<dbReference type="Proteomes" id="UP000033924">
    <property type="component" value="Unassembled WGS sequence"/>
</dbReference>
<keyword evidence="4" id="KW-1003">Cell membrane</keyword>
<evidence type="ECO:0000256" key="3">
    <source>
        <dbReference type="ARBA" id="ARBA00022448"/>
    </source>
</evidence>
<feature type="transmembrane region" description="Helical" evidence="10">
    <location>
        <begin position="291"/>
        <end position="314"/>
    </location>
</feature>
<dbReference type="RefSeq" id="WP_020322715.1">
    <property type="nucleotide sequence ID" value="NZ_CP013970.1"/>
</dbReference>
<evidence type="ECO:0000256" key="8">
    <source>
        <dbReference type="ARBA" id="ARBA00022989"/>
    </source>
</evidence>
<accession>A0A0M2KD22</accession>